<name>A0A8H4RIR4_9HELO</name>
<gene>
    <name evidence="3" type="ORF">G7Y89_g7337</name>
</gene>
<dbReference type="GO" id="GO:0005634">
    <property type="term" value="C:nucleus"/>
    <property type="evidence" value="ECO:0007669"/>
    <property type="project" value="TreeGrafter"/>
</dbReference>
<evidence type="ECO:0000256" key="1">
    <source>
        <dbReference type="ARBA" id="ARBA00022801"/>
    </source>
</evidence>
<keyword evidence="1" id="KW-0378">Hydrolase</keyword>
<dbReference type="GO" id="GO:0016787">
    <property type="term" value="F:hydrolase activity"/>
    <property type="evidence" value="ECO:0007669"/>
    <property type="project" value="UniProtKB-KW"/>
</dbReference>
<dbReference type="SUPFAM" id="SSF53474">
    <property type="entry name" value="alpha/beta-Hydrolases"/>
    <property type="match status" value="1"/>
</dbReference>
<sequence length="225" mass="25162">MLNILGKSFYSITHNRVAQPSQVIHGYVQSAATVAGNTLALKDVLFDIANLHYVDGPPMNGSSSRPWWILDSSLEHDMRATDRWNNVVRWWSEELSKNQYDGIIGLSQGAAMAALLLSMLNHPEIPNFVVKKTQPIKFAILCSGFISKYEPHGNLYRGVPDNVPTLHTVDTHDMIVSAEKTADLQKLFKNSKLLSHNEGHSIPVRGAWPRTMREFIVQNSSPSQT</sequence>
<evidence type="ECO:0000313" key="4">
    <source>
        <dbReference type="Proteomes" id="UP000566819"/>
    </source>
</evidence>
<dbReference type="Proteomes" id="UP000566819">
    <property type="component" value="Unassembled WGS sequence"/>
</dbReference>
<dbReference type="GO" id="GO:0005737">
    <property type="term" value="C:cytoplasm"/>
    <property type="evidence" value="ECO:0007669"/>
    <property type="project" value="TreeGrafter"/>
</dbReference>
<reference evidence="3 4" key="1">
    <citation type="submission" date="2020-03" db="EMBL/GenBank/DDBJ databases">
        <title>Draft Genome Sequence of Cudoniella acicularis.</title>
        <authorList>
            <person name="Buettner E."/>
            <person name="Kellner H."/>
        </authorList>
    </citation>
    <scope>NUCLEOTIDE SEQUENCE [LARGE SCALE GENOMIC DNA]</scope>
    <source>
        <strain evidence="3 4">DSM 108380</strain>
    </source>
</reference>
<dbReference type="Pfam" id="PF03959">
    <property type="entry name" value="FSH1"/>
    <property type="match status" value="1"/>
</dbReference>
<dbReference type="EMBL" id="JAAMPI010000511">
    <property type="protein sequence ID" value="KAF4630797.1"/>
    <property type="molecule type" value="Genomic_DNA"/>
</dbReference>
<dbReference type="OrthoDB" id="2094269at2759"/>
<dbReference type="AlphaFoldDB" id="A0A8H4RIR4"/>
<accession>A0A8H4RIR4</accession>
<dbReference type="InterPro" id="IPR005645">
    <property type="entry name" value="FSH-like_dom"/>
</dbReference>
<feature type="domain" description="Serine hydrolase" evidence="2">
    <location>
        <begin position="24"/>
        <end position="205"/>
    </location>
</feature>
<proteinExistence type="predicted"/>
<organism evidence="3 4">
    <name type="scientific">Cudoniella acicularis</name>
    <dbReference type="NCBI Taxonomy" id="354080"/>
    <lineage>
        <taxon>Eukaryota</taxon>
        <taxon>Fungi</taxon>
        <taxon>Dikarya</taxon>
        <taxon>Ascomycota</taxon>
        <taxon>Pezizomycotina</taxon>
        <taxon>Leotiomycetes</taxon>
        <taxon>Helotiales</taxon>
        <taxon>Tricladiaceae</taxon>
        <taxon>Cudoniella</taxon>
    </lineage>
</organism>
<evidence type="ECO:0000313" key="3">
    <source>
        <dbReference type="EMBL" id="KAF4630797.1"/>
    </source>
</evidence>
<protein>
    <recommendedName>
        <fullName evidence="2">Serine hydrolase domain-containing protein</fullName>
    </recommendedName>
</protein>
<dbReference type="PANTHER" id="PTHR48070:SF6">
    <property type="entry name" value="ESTERASE OVCA2"/>
    <property type="match status" value="1"/>
</dbReference>
<comment type="caution">
    <text evidence="3">The sequence shown here is derived from an EMBL/GenBank/DDBJ whole genome shotgun (WGS) entry which is preliminary data.</text>
</comment>
<dbReference type="Gene3D" id="3.40.50.1820">
    <property type="entry name" value="alpha/beta hydrolase"/>
    <property type="match status" value="1"/>
</dbReference>
<dbReference type="InterPro" id="IPR029058">
    <property type="entry name" value="AB_hydrolase_fold"/>
</dbReference>
<keyword evidence="4" id="KW-1185">Reference proteome</keyword>
<dbReference type="PANTHER" id="PTHR48070">
    <property type="entry name" value="ESTERASE OVCA2"/>
    <property type="match status" value="1"/>
</dbReference>
<evidence type="ECO:0000259" key="2">
    <source>
        <dbReference type="Pfam" id="PF03959"/>
    </source>
</evidence>
<dbReference type="InterPro" id="IPR050593">
    <property type="entry name" value="LovG"/>
</dbReference>